<keyword evidence="4" id="KW-1185">Reference proteome</keyword>
<reference evidence="3" key="1">
    <citation type="submission" date="2023-06" db="EMBL/GenBank/DDBJ databases">
        <title>Two novel species of Acinetobacter isolated from motorbike repairing workshop in Vietnam.</title>
        <authorList>
            <person name="Le N.T.T."/>
        </authorList>
    </citation>
    <scope>NUCLEOTIDE SEQUENCE</scope>
    <source>
        <strain evidence="3">VNH17</strain>
    </source>
</reference>
<dbReference type="InterPro" id="IPR019223">
    <property type="entry name" value="DUF2147"/>
</dbReference>
<keyword evidence="1" id="KW-0732">Signal</keyword>
<dbReference type="Proteomes" id="UP001168524">
    <property type="component" value="Unassembled WGS sequence"/>
</dbReference>
<sequence length="156" mass="17670">MRTQIFITIFFLIPCLFMSHAWADDIVGKWKAINDRTGVHEANILIYQNNDGSYDGKIEKIYDLPNGTPQKVEKCTQCAGELKDQPLIGLRILSHFTKHPKNPNEYVNGLVVDPETGKTYKGTIRMSPNGKKMTLNGYVGISLLGRTQTWIKSRDQ</sequence>
<dbReference type="PANTHER" id="PTHR36919:SF3">
    <property type="entry name" value="BLL5882 PROTEIN"/>
    <property type="match status" value="1"/>
</dbReference>
<proteinExistence type="predicted"/>
<dbReference type="RefSeq" id="WP_267980266.1">
    <property type="nucleotide sequence ID" value="NZ_JAPQKF010000002.1"/>
</dbReference>
<feature type="chain" id="PRO_5045133587" evidence="1">
    <location>
        <begin position="24"/>
        <end position="156"/>
    </location>
</feature>
<evidence type="ECO:0000256" key="1">
    <source>
        <dbReference type="SAM" id="SignalP"/>
    </source>
</evidence>
<comment type="caution">
    <text evidence="3">The sequence shown here is derived from an EMBL/GenBank/DDBJ whole genome shotgun (WGS) entry which is preliminary data.</text>
</comment>
<gene>
    <name evidence="3" type="ORF">QTA56_07230</name>
</gene>
<organism evidence="3 4">
    <name type="scientific">Acinetobacter thutiue</name>
    <dbReference type="NCBI Taxonomy" id="2998078"/>
    <lineage>
        <taxon>Bacteria</taxon>
        <taxon>Pseudomonadati</taxon>
        <taxon>Pseudomonadota</taxon>
        <taxon>Gammaproteobacteria</taxon>
        <taxon>Moraxellales</taxon>
        <taxon>Moraxellaceae</taxon>
        <taxon>Acinetobacter</taxon>
    </lineage>
</organism>
<feature type="signal peptide" evidence="1">
    <location>
        <begin position="1"/>
        <end position="23"/>
    </location>
</feature>
<evidence type="ECO:0000259" key="2">
    <source>
        <dbReference type="Pfam" id="PF09917"/>
    </source>
</evidence>
<evidence type="ECO:0000313" key="3">
    <source>
        <dbReference type="EMBL" id="MDN0014028.1"/>
    </source>
</evidence>
<name>A0ABT7WMX8_9GAMM</name>
<dbReference type="Gene3D" id="2.40.128.520">
    <property type="match status" value="1"/>
</dbReference>
<dbReference type="PANTHER" id="PTHR36919">
    <property type="entry name" value="BLR1215 PROTEIN"/>
    <property type="match status" value="1"/>
</dbReference>
<feature type="domain" description="DUF2147" evidence="2">
    <location>
        <begin position="28"/>
        <end position="151"/>
    </location>
</feature>
<dbReference type="EMBL" id="JAUDZE010000002">
    <property type="protein sequence ID" value="MDN0014028.1"/>
    <property type="molecule type" value="Genomic_DNA"/>
</dbReference>
<accession>A0ABT7WMX8</accession>
<dbReference type="Pfam" id="PF09917">
    <property type="entry name" value="DUF2147"/>
    <property type="match status" value="1"/>
</dbReference>
<protein>
    <submittedName>
        <fullName evidence="3">DUF2147 domain-containing protein</fullName>
    </submittedName>
</protein>
<evidence type="ECO:0000313" key="4">
    <source>
        <dbReference type="Proteomes" id="UP001168524"/>
    </source>
</evidence>